<name>A0AAV9JJ98_9PEZI</name>
<gene>
    <name evidence="2" type="ORF">LTR36_003515</name>
</gene>
<dbReference type="EMBL" id="JAVFHQ010000020">
    <property type="protein sequence ID" value="KAK4545335.1"/>
    <property type="molecule type" value="Genomic_DNA"/>
</dbReference>
<organism evidence="2 3">
    <name type="scientific">Oleoguttula mirabilis</name>
    <dbReference type="NCBI Taxonomy" id="1507867"/>
    <lineage>
        <taxon>Eukaryota</taxon>
        <taxon>Fungi</taxon>
        <taxon>Dikarya</taxon>
        <taxon>Ascomycota</taxon>
        <taxon>Pezizomycotina</taxon>
        <taxon>Dothideomycetes</taxon>
        <taxon>Dothideomycetidae</taxon>
        <taxon>Mycosphaerellales</taxon>
        <taxon>Teratosphaeriaceae</taxon>
        <taxon>Oleoguttula</taxon>
    </lineage>
</organism>
<accession>A0AAV9JJ98</accession>
<keyword evidence="3" id="KW-1185">Reference proteome</keyword>
<evidence type="ECO:0000313" key="2">
    <source>
        <dbReference type="EMBL" id="KAK4545335.1"/>
    </source>
</evidence>
<evidence type="ECO:0000256" key="1">
    <source>
        <dbReference type="SAM" id="MobiDB-lite"/>
    </source>
</evidence>
<protein>
    <submittedName>
        <fullName evidence="2">Uncharacterized protein</fullName>
    </submittedName>
</protein>
<feature type="region of interest" description="Disordered" evidence="1">
    <location>
        <begin position="53"/>
        <end position="75"/>
    </location>
</feature>
<evidence type="ECO:0000313" key="3">
    <source>
        <dbReference type="Proteomes" id="UP001324427"/>
    </source>
</evidence>
<comment type="caution">
    <text evidence="2">The sequence shown here is derived from an EMBL/GenBank/DDBJ whole genome shotgun (WGS) entry which is preliminary data.</text>
</comment>
<reference evidence="2 3" key="1">
    <citation type="submission" date="2021-11" db="EMBL/GenBank/DDBJ databases">
        <title>Black yeast isolated from Biological Soil Crust.</title>
        <authorList>
            <person name="Kurbessoian T."/>
        </authorList>
    </citation>
    <scope>NUCLEOTIDE SEQUENCE [LARGE SCALE GENOMIC DNA]</scope>
    <source>
        <strain evidence="2 3">CCFEE 5522</strain>
    </source>
</reference>
<proteinExistence type="predicted"/>
<dbReference type="AlphaFoldDB" id="A0AAV9JJ98"/>
<dbReference type="Proteomes" id="UP001324427">
    <property type="component" value="Unassembled WGS sequence"/>
</dbReference>
<sequence>MPALLTGIAPLLPGLAHSINGNLSVTRGAQEFYILSWLDALPYDVVTVEDVEGEDADVEGSNPESVVDVEGKSKG</sequence>